<feature type="non-terminal residue" evidence="4">
    <location>
        <position position="722"/>
    </location>
</feature>
<dbReference type="GO" id="GO:0003677">
    <property type="term" value="F:DNA binding"/>
    <property type="evidence" value="ECO:0007669"/>
    <property type="project" value="UniProtKB-KW"/>
</dbReference>
<name>A0A836F8F9_9HYME</name>
<feature type="non-terminal residue" evidence="4">
    <location>
        <position position="1"/>
    </location>
</feature>
<dbReference type="GO" id="GO:0005634">
    <property type="term" value="C:nucleus"/>
    <property type="evidence" value="ECO:0007669"/>
    <property type="project" value="TreeGrafter"/>
</dbReference>
<comment type="caution">
    <text evidence="4">The sequence shown here is derived from an EMBL/GenBank/DDBJ whole genome shotgun (WGS) entry which is preliminary data.</text>
</comment>
<keyword evidence="2" id="KW-0539">Nucleus</keyword>
<organism evidence="4 5">
    <name type="scientific">Acromyrmex insinuator</name>
    <dbReference type="NCBI Taxonomy" id="230686"/>
    <lineage>
        <taxon>Eukaryota</taxon>
        <taxon>Metazoa</taxon>
        <taxon>Ecdysozoa</taxon>
        <taxon>Arthropoda</taxon>
        <taxon>Hexapoda</taxon>
        <taxon>Insecta</taxon>
        <taxon>Pterygota</taxon>
        <taxon>Neoptera</taxon>
        <taxon>Endopterygota</taxon>
        <taxon>Hymenoptera</taxon>
        <taxon>Apocrita</taxon>
        <taxon>Aculeata</taxon>
        <taxon>Formicoidea</taxon>
        <taxon>Formicidae</taxon>
        <taxon>Myrmicinae</taxon>
        <taxon>Acromyrmex</taxon>
    </lineage>
</organism>
<feature type="region of interest" description="Disordered" evidence="3">
    <location>
        <begin position="401"/>
        <end position="421"/>
    </location>
</feature>
<protein>
    <submittedName>
        <fullName evidence="4">CRML protein</fullName>
    </submittedName>
</protein>
<dbReference type="PANTHER" id="PTHR21677:SF1">
    <property type="entry name" value="PROTEIN CRAMPED-LIKE"/>
    <property type="match status" value="1"/>
</dbReference>
<feature type="compositionally biased region" description="Basic and acidic residues" evidence="3">
    <location>
        <begin position="409"/>
        <end position="421"/>
    </location>
</feature>
<evidence type="ECO:0000313" key="4">
    <source>
        <dbReference type="EMBL" id="KAG5314835.1"/>
    </source>
</evidence>
<dbReference type="GO" id="GO:0003682">
    <property type="term" value="F:chromatin binding"/>
    <property type="evidence" value="ECO:0007669"/>
    <property type="project" value="InterPro"/>
</dbReference>
<evidence type="ECO:0000256" key="3">
    <source>
        <dbReference type="SAM" id="MobiDB-lite"/>
    </source>
</evidence>
<proteinExistence type="predicted"/>
<evidence type="ECO:0000313" key="5">
    <source>
        <dbReference type="Proteomes" id="UP000667349"/>
    </source>
</evidence>
<gene>
    <name evidence="4" type="primary">Cramp1</name>
    <name evidence="4" type="ORF">G6Z75_0012746</name>
</gene>
<feature type="region of interest" description="Disordered" evidence="3">
    <location>
        <begin position="665"/>
        <end position="687"/>
    </location>
</feature>
<dbReference type="InterPro" id="IPR055315">
    <property type="entry name" value="Cramped-like"/>
</dbReference>
<evidence type="ECO:0000256" key="2">
    <source>
        <dbReference type="ARBA" id="ARBA00023242"/>
    </source>
</evidence>
<dbReference type="PANTHER" id="PTHR21677">
    <property type="entry name" value="CRAMPED PROTEIN"/>
    <property type="match status" value="1"/>
</dbReference>
<reference evidence="4" key="1">
    <citation type="submission" date="2020-02" db="EMBL/GenBank/DDBJ databases">
        <title>Relaxed selection underlies rapid genomic changes in the transitions from sociality to social parasitism in ants.</title>
        <authorList>
            <person name="Bi X."/>
        </authorList>
    </citation>
    <scope>NUCLEOTIDE SEQUENCE</scope>
    <source>
        <strain evidence="4">BGI-DK2013a</strain>
        <tissue evidence="4">Whole body</tissue>
    </source>
</reference>
<dbReference type="Proteomes" id="UP000667349">
    <property type="component" value="Unassembled WGS sequence"/>
</dbReference>
<keyword evidence="5" id="KW-1185">Reference proteome</keyword>
<evidence type="ECO:0000256" key="1">
    <source>
        <dbReference type="ARBA" id="ARBA00023125"/>
    </source>
</evidence>
<dbReference type="GO" id="GO:0007389">
    <property type="term" value="P:pattern specification process"/>
    <property type="evidence" value="ECO:0007669"/>
    <property type="project" value="TreeGrafter"/>
</dbReference>
<sequence>IYNMIEDPTKCEDTEFGNVTPVCSQVNQIYLDTKCLIDSKNTQVRVVRGAKKFKIDNDVNNIEKKDAKEEETAEVKVKSLKRSCELWSMEDKNTFFKALNEYGKDFDALQSYFLNQGKKRGLSDIMIKNKEQIRHFYYRTWLKISKHLKFSEDVKKTSQELYGLINYGELRRKLPRIHEKVHLRLNELVYWGSTQVRLRGKTMRVKTPICRALRKLNQLEDWQEEIKLPSRIVIELRPRNNMAWWQVQAASMNPRVRTLLPIQRRLSSLLIFLQQRWRLAKYTTCSTVENLVANDIKDTCLLRVAPPEGCKIALPMVNLGEYLTSNSVSLNSYEKRLGLKSSREDLLGSVQYLKGVGKKGIKRYKSDKKILNRTDENCTLPDISSDMDLLETGSNISEKPAIINNTEKPPSEHHSEPNRFPGRETIERIRKGWNVEEANTITVGDLFLMFGRESKIILEYWWDWLPNGQYTTNSASSTIMHDNSLCLVLQKLLSLAKHNYGTNKVYDNTSGSNETVISSRVLSIKESTFRRPLIPQTYHKIGTADAFKTQLDKFKTRFCKRGRTVRQKSLVIQRVLPVVSAPNMSSENLTINPSVCQMQTNKITVNANDAQDKTFLDALETSGDTKNSNSIITSATQILKEGEHQWLNSEVADFSLSSFLGQLESPMKGSQRSQAGEQIMEDTRPSSDVVSHMQCLMGENSVDYMAKFANLASQMACDENKK</sequence>
<accession>A0A836F8F9</accession>
<dbReference type="EMBL" id="JAANHZ010000144">
    <property type="protein sequence ID" value="KAG5314835.1"/>
    <property type="molecule type" value="Genomic_DNA"/>
</dbReference>
<dbReference type="AlphaFoldDB" id="A0A836F8F9"/>
<keyword evidence="1" id="KW-0238">DNA-binding</keyword>
<dbReference type="Gene3D" id="1.10.10.60">
    <property type="entry name" value="Homeodomain-like"/>
    <property type="match status" value="1"/>
</dbReference>